<evidence type="ECO:0000256" key="24">
    <source>
        <dbReference type="ARBA" id="ARBA00023042"/>
    </source>
</evidence>
<dbReference type="PROSITE" id="PS51154">
    <property type="entry name" value="MACRO"/>
    <property type="match status" value="1"/>
</dbReference>
<dbReference type="GO" id="GO:0003968">
    <property type="term" value="F:RNA-directed RNA polymerase activity"/>
    <property type="evidence" value="ECO:0007669"/>
    <property type="project" value="UniProtKB-KW"/>
</dbReference>
<keyword evidence="16" id="KW-0788">Thiol protease</keyword>
<evidence type="ECO:0000256" key="3">
    <source>
        <dbReference type="ARBA" id="ARBA00004301"/>
    </source>
</evidence>
<dbReference type="Gene3D" id="3.40.50.150">
    <property type="entry name" value="Vaccinia Virus protein VP39"/>
    <property type="match status" value="1"/>
</dbReference>
<dbReference type="GO" id="GO:0032259">
    <property type="term" value="P:methylation"/>
    <property type="evidence" value="ECO:0007669"/>
    <property type="project" value="InterPro"/>
</dbReference>
<dbReference type="GO" id="GO:0003724">
    <property type="term" value="F:RNA helicase activity"/>
    <property type="evidence" value="ECO:0007669"/>
    <property type="project" value="UniProtKB-EC"/>
</dbReference>
<evidence type="ECO:0000256" key="23">
    <source>
        <dbReference type="ARBA" id="ARBA00022989"/>
    </source>
</evidence>
<keyword evidence="18" id="KW-0067">ATP-binding</keyword>
<dbReference type="SUPFAM" id="SSF52540">
    <property type="entry name" value="P-loop containing nucleoside triphosphate hydrolases"/>
    <property type="match status" value="1"/>
</dbReference>
<keyword evidence="23 28" id="KW-1133">Transmembrane helix</keyword>
<evidence type="ECO:0000259" key="29">
    <source>
        <dbReference type="PROSITE" id="PS50507"/>
    </source>
</evidence>
<evidence type="ECO:0000256" key="1">
    <source>
        <dbReference type="ARBA" id="ARBA00001946"/>
    </source>
</evidence>
<dbReference type="GO" id="GO:0008234">
    <property type="term" value="F:cysteine-type peptidase activity"/>
    <property type="evidence" value="ECO:0007669"/>
    <property type="project" value="UniProtKB-KW"/>
</dbReference>
<keyword evidence="14" id="KW-0378">Hydrolase</keyword>
<evidence type="ECO:0000256" key="20">
    <source>
        <dbReference type="ARBA" id="ARBA00022870"/>
    </source>
</evidence>
<keyword evidence="11 28" id="KW-0812">Transmembrane</keyword>
<dbReference type="InterPro" id="IPR050892">
    <property type="entry name" value="ADP-ribose_metab_enzymes"/>
</dbReference>
<feature type="compositionally biased region" description="Pro residues" evidence="27">
    <location>
        <begin position="1204"/>
        <end position="1217"/>
    </location>
</feature>
<dbReference type="EMBL" id="MT860234">
    <property type="protein sequence ID" value="QRK69406.1"/>
    <property type="molecule type" value="Genomic_RNA"/>
</dbReference>
<evidence type="ECO:0000256" key="28">
    <source>
        <dbReference type="SAM" id="Phobius"/>
    </source>
</evidence>
<feature type="compositionally biased region" description="Basic and acidic residues" evidence="27">
    <location>
        <begin position="1222"/>
        <end position="1233"/>
    </location>
</feature>
<dbReference type="Pfam" id="PF01443">
    <property type="entry name" value="Viral_helicase1"/>
    <property type="match status" value="1"/>
</dbReference>
<evidence type="ECO:0000256" key="14">
    <source>
        <dbReference type="ARBA" id="ARBA00022801"/>
    </source>
</evidence>
<dbReference type="InterPro" id="IPR029063">
    <property type="entry name" value="SAM-dependent_MTases_sf"/>
</dbReference>
<dbReference type="InterPro" id="IPR002877">
    <property type="entry name" value="RNA_MeTrfase_FtsJ_dom"/>
</dbReference>
<evidence type="ECO:0000256" key="8">
    <source>
        <dbReference type="ARBA" id="ARBA00022664"/>
    </source>
</evidence>
<dbReference type="Gene3D" id="3.40.220.10">
    <property type="entry name" value="Leucine Aminopeptidase, subunit E, domain 1"/>
    <property type="match status" value="1"/>
</dbReference>
<dbReference type="GO" id="GO:0005524">
    <property type="term" value="F:ATP binding"/>
    <property type="evidence" value="ECO:0007669"/>
    <property type="project" value="UniProtKB-KW"/>
</dbReference>
<feature type="domain" description="RdRp catalytic" evidence="29">
    <location>
        <begin position="2368"/>
        <end position="2481"/>
    </location>
</feature>
<dbReference type="Pfam" id="PF01728">
    <property type="entry name" value="FtsJ"/>
    <property type="match status" value="1"/>
</dbReference>
<dbReference type="PANTHER" id="PTHR12521:SF0">
    <property type="entry name" value="ADP-RIBOSE GLYCOHYDROLASE OARD1"/>
    <property type="match status" value="1"/>
</dbReference>
<dbReference type="InterPro" id="IPR001788">
    <property type="entry name" value="RNA-dep_RNA_pol_alsuvir"/>
</dbReference>
<keyword evidence="12" id="KW-0548">Nucleotidyltransferase</keyword>
<evidence type="ECO:0000256" key="25">
    <source>
        <dbReference type="ARBA" id="ARBA00023136"/>
    </source>
</evidence>
<dbReference type="PROSITE" id="PS50507">
    <property type="entry name" value="RDRP_SSRNA_POS"/>
    <property type="match status" value="1"/>
</dbReference>
<feature type="domain" description="Alphavirus-like MT" evidence="32">
    <location>
        <begin position="111"/>
        <end position="326"/>
    </location>
</feature>
<evidence type="ECO:0000256" key="17">
    <source>
        <dbReference type="ARBA" id="ARBA00022833"/>
    </source>
</evidence>
<dbReference type="CDD" id="cd23254">
    <property type="entry name" value="Kitaviridae_RdRp"/>
    <property type="match status" value="1"/>
</dbReference>
<dbReference type="GO" id="GO:0006370">
    <property type="term" value="P:7-methylguanosine mRNA capping"/>
    <property type="evidence" value="ECO:0007669"/>
    <property type="project" value="UniProtKB-KW"/>
</dbReference>
<keyword evidence="9" id="KW-0645">Protease</keyword>
<keyword evidence="15" id="KW-0347">Helicase</keyword>
<dbReference type="GO" id="GO:0044162">
    <property type="term" value="C:host cell cytoplasmic vesicle membrane"/>
    <property type="evidence" value="ECO:0007669"/>
    <property type="project" value="UniProtKB-SubCell"/>
</dbReference>
<dbReference type="Gene3D" id="3.40.50.300">
    <property type="entry name" value="P-loop containing nucleotide triphosphate hydrolases"/>
    <property type="match status" value="2"/>
</dbReference>
<dbReference type="InterPro" id="IPR043472">
    <property type="entry name" value="Macro_dom-like"/>
</dbReference>
<name>A0A891H577_9VIRU</name>
<dbReference type="InterPro" id="IPR027351">
    <property type="entry name" value="(+)RNA_virus_helicase_core_dom"/>
</dbReference>
<dbReference type="GO" id="GO:0006351">
    <property type="term" value="P:DNA-templated transcription"/>
    <property type="evidence" value="ECO:0007669"/>
    <property type="project" value="InterPro"/>
</dbReference>
<feature type="domain" description="(+)RNA virus helicase C-terminal" evidence="31">
    <location>
        <begin position="1582"/>
        <end position="1910"/>
    </location>
</feature>
<evidence type="ECO:0000256" key="12">
    <source>
        <dbReference type="ARBA" id="ARBA00022695"/>
    </source>
</evidence>
<keyword evidence="15" id="KW-0547">Nucleotide-binding</keyword>
<dbReference type="InterPro" id="IPR043502">
    <property type="entry name" value="DNA/RNA_pol_sf"/>
</dbReference>
<keyword evidence="13" id="KW-0479">Metal-binding</keyword>
<feature type="compositionally biased region" description="Acidic residues" evidence="27">
    <location>
        <begin position="1234"/>
        <end position="1244"/>
    </location>
</feature>
<reference evidence="33" key="1">
    <citation type="journal article" date="2021" name="Virol. J.">
        <title>Ever-increasing viral diversity associated with the red imported fire ant Solenopsis invicta (Formicidae: Hymenoptera).</title>
        <authorList>
            <person name="Xavier C.A.D."/>
            <person name="Allen M.L."/>
            <person name="Whitfield A.E."/>
        </authorList>
    </citation>
    <scope>NUCLEOTIDE SEQUENCE</scope>
    <source>
        <strain evidence="33">C:Mississipi</strain>
    </source>
</reference>
<proteinExistence type="predicted"/>
<protein>
    <submittedName>
        <fullName evidence="33">Replicase protein</fullName>
    </submittedName>
</protein>
<feature type="transmembrane region" description="Helical" evidence="28">
    <location>
        <begin position="2439"/>
        <end position="2465"/>
    </location>
</feature>
<dbReference type="GO" id="GO:0046872">
    <property type="term" value="F:metal ion binding"/>
    <property type="evidence" value="ECO:0007669"/>
    <property type="project" value="UniProtKB-KW"/>
</dbReference>
<keyword evidence="5" id="KW-0696">RNA-directed RNA polymerase</keyword>
<evidence type="ECO:0000259" key="32">
    <source>
        <dbReference type="PROSITE" id="PS51743"/>
    </source>
</evidence>
<evidence type="ECO:0000256" key="21">
    <source>
        <dbReference type="ARBA" id="ARBA00022884"/>
    </source>
</evidence>
<feature type="domain" description="Macro" evidence="30">
    <location>
        <begin position="1922"/>
        <end position="2088"/>
    </location>
</feature>
<dbReference type="GO" id="GO:0006508">
    <property type="term" value="P:proteolysis"/>
    <property type="evidence" value="ECO:0007669"/>
    <property type="project" value="UniProtKB-KW"/>
</dbReference>
<evidence type="ECO:0000313" key="33">
    <source>
        <dbReference type="EMBL" id="QRK69406.1"/>
    </source>
</evidence>
<feature type="transmembrane region" description="Helical" evidence="28">
    <location>
        <begin position="2386"/>
        <end position="2409"/>
    </location>
</feature>
<evidence type="ECO:0000256" key="22">
    <source>
        <dbReference type="ARBA" id="ARBA00022953"/>
    </source>
</evidence>
<dbReference type="SUPFAM" id="SSF53335">
    <property type="entry name" value="S-adenosyl-L-methionine-dependent methyltransferases"/>
    <property type="match status" value="1"/>
</dbReference>
<dbReference type="GO" id="GO:0003723">
    <property type="term" value="F:RNA binding"/>
    <property type="evidence" value="ECO:0007669"/>
    <property type="project" value="UniProtKB-KW"/>
</dbReference>
<evidence type="ECO:0000259" key="30">
    <source>
        <dbReference type="PROSITE" id="PS51154"/>
    </source>
</evidence>
<dbReference type="GO" id="GO:0008174">
    <property type="term" value="F:mRNA methyltransferase activity"/>
    <property type="evidence" value="ECO:0007669"/>
    <property type="project" value="UniProtKB-UniRule"/>
</dbReference>
<dbReference type="PROSITE" id="PS51743">
    <property type="entry name" value="ALPHAVIRUS_MT"/>
    <property type="match status" value="1"/>
</dbReference>
<dbReference type="PROSITE" id="PS51657">
    <property type="entry name" value="PSRV_HELICASE"/>
    <property type="match status" value="1"/>
</dbReference>
<dbReference type="Pfam" id="PF01660">
    <property type="entry name" value="Vmethyltransf"/>
    <property type="match status" value="1"/>
</dbReference>
<evidence type="ECO:0000256" key="10">
    <source>
        <dbReference type="ARBA" id="ARBA00022679"/>
    </source>
</evidence>
<dbReference type="SUPFAM" id="SSF52949">
    <property type="entry name" value="Macro domain-like"/>
    <property type="match status" value="1"/>
</dbReference>
<keyword evidence="6" id="KW-1036">Host cytoplasmic vesicle</keyword>
<dbReference type="PANTHER" id="PTHR12521">
    <property type="entry name" value="PROTEIN C6ORF130"/>
    <property type="match status" value="1"/>
</dbReference>
<evidence type="ECO:0000256" key="13">
    <source>
        <dbReference type="ARBA" id="ARBA00022723"/>
    </source>
</evidence>
<organism evidence="33">
    <name type="scientific">Solenopsis invicta virus 17</name>
    <dbReference type="NCBI Taxonomy" id="2810813"/>
    <lineage>
        <taxon>Viruses</taxon>
        <taxon>Riboviria</taxon>
        <taxon>Orthornavirae</taxon>
        <taxon>Pisuviricota</taxon>
        <taxon>Pisoniviricetes</taxon>
        <taxon>Picornavirales</taxon>
        <taxon>Iflaviridae</taxon>
    </lineage>
</organism>
<comment type="subcellular location">
    <subcellularLocation>
        <location evidence="4">Host cytoplasmic vesicle membrane</location>
        <topology evidence="4">Peripheral membrane protein</topology>
    </subcellularLocation>
    <subcellularLocation>
        <location evidence="3">Host membrane</location>
        <topology evidence="3">Multi-pass membrane protein</topology>
    </subcellularLocation>
    <subcellularLocation>
        <location evidence="2">Host nucleus</location>
    </subcellularLocation>
</comment>
<keyword evidence="17" id="KW-0862">Zinc</keyword>
<evidence type="ECO:0000256" key="27">
    <source>
        <dbReference type="SAM" id="MobiDB-lite"/>
    </source>
</evidence>
<keyword evidence="21" id="KW-0694">RNA-binding</keyword>
<evidence type="ECO:0000256" key="5">
    <source>
        <dbReference type="ARBA" id="ARBA00022484"/>
    </source>
</evidence>
<dbReference type="InterPro" id="IPR002588">
    <property type="entry name" value="Alphavirus-like_MT_dom"/>
</dbReference>
<dbReference type="InterPro" id="IPR027417">
    <property type="entry name" value="P-loop_NTPase"/>
</dbReference>
<keyword evidence="8" id="KW-0507">mRNA processing</keyword>
<keyword evidence="7" id="KW-1048">Host nucleus</keyword>
<dbReference type="InterPro" id="IPR007094">
    <property type="entry name" value="RNA-dir_pol_PSvirus"/>
</dbReference>
<keyword evidence="10" id="KW-0808">Transferase</keyword>
<dbReference type="GO" id="GO:0016556">
    <property type="term" value="P:mRNA modification"/>
    <property type="evidence" value="ECO:0007669"/>
    <property type="project" value="InterPro"/>
</dbReference>
<evidence type="ECO:0000256" key="6">
    <source>
        <dbReference type="ARBA" id="ARBA00022488"/>
    </source>
</evidence>
<evidence type="ECO:0000256" key="9">
    <source>
        <dbReference type="ARBA" id="ARBA00022670"/>
    </source>
</evidence>
<keyword evidence="20" id="KW-1043">Host membrane</keyword>
<evidence type="ECO:0000256" key="11">
    <source>
        <dbReference type="ARBA" id="ARBA00022692"/>
    </source>
</evidence>
<comment type="catalytic activity">
    <reaction evidence="26">
        <text>ATP + H2O = ADP + phosphate + H(+)</text>
        <dbReference type="Rhea" id="RHEA:13065"/>
        <dbReference type="ChEBI" id="CHEBI:15377"/>
        <dbReference type="ChEBI" id="CHEBI:15378"/>
        <dbReference type="ChEBI" id="CHEBI:30616"/>
        <dbReference type="ChEBI" id="CHEBI:43474"/>
        <dbReference type="ChEBI" id="CHEBI:456216"/>
        <dbReference type="EC" id="3.6.4.13"/>
    </reaction>
</comment>
<dbReference type="GO" id="GO:0140291">
    <property type="term" value="P:peptidyl-glutamate ADP-deribosylation"/>
    <property type="evidence" value="ECO:0007669"/>
    <property type="project" value="TreeGrafter"/>
</dbReference>
<dbReference type="GO" id="GO:0042025">
    <property type="term" value="C:host cell nucleus"/>
    <property type="evidence" value="ECO:0007669"/>
    <property type="project" value="UniProtKB-SubCell"/>
</dbReference>
<feature type="transmembrane region" description="Helical" evidence="28">
    <location>
        <begin position="2497"/>
        <end position="2517"/>
    </location>
</feature>
<evidence type="ECO:0000256" key="19">
    <source>
        <dbReference type="ARBA" id="ARBA00022843"/>
    </source>
</evidence>
<sequence>MSSDGDSSADFTCPPLPEVNPNVLHASPRVAKYITDLVTPKNSHELVLSNLAKRELADPKSDLSQHIANGLNAKVHSLISASNEVFVVHDFLTESEISTLNDMFPMYNLDTSKATTKGPHALIRTSRSLEELELLKILDYSPLNKIRSGYQANIIDVGSNPIRHALKERTGIHCCCPILSVSDDIRKSNQIQIARTLGEKSTTTRIQKKLLADIIKSNDEMSTPFICRRRSQSCNVKAPFVMFLHSTYDLTPTSIADIMQAHSADKGAGSFLFNADYLVHPSGEDKVLGVRWRHIWRDGTRYIRFSFPQDMQLGYEHRLDTYASLLRSPFCRTSDGLSVFYITLESNRCGVQFFSVSRSYSSTIPGSVCFRDITLDSHKDKVLVKTWDFVRDGADLVPIKLVVPKVLFSNLLSYTMALPEGRFILSNVNVVANAFNRRYVIGGSSIASPERIPEDTLYKLSVAVYLICYVNRYAQSRVLSTITKDQESIRKRCQNFISAVEGFLARFPKQHDPDLCGTDLLRGIHLLDNNSEMHASLKKGDSWYRKFLNKYDTVKYPIGYKDLLTSVELETVINETCNAALALTDYCYFNTPNCTIYKPRESAPNLDELLPAEKFDTLSVSCPSLPPISQKHEVRVNRLLIQNFCSEPGRSKTEVDTPGDGNCGYHAFMGALGINGMNVSEFKTYLLSTNPPKELVGMLEVEEREGTLPVDGWMDDNLASYISGLYHVNLCIHTETNFRHYTHADNSMWIHIRHGSNHFAWYDVLRVPEIVTPPMYYFSDMGSELDEDAEKCWDEFERRYFDEFTSPSRLNSAKQRASPASCFAKRDALDISRSAFKIAEIQYKSPFIDPNAPVLDLCSNPGGFSMYLARCFPTTNILTHSFSGGKIKLDPHLIKQNNVEILKLPEKGDITSLPVFDSIVRQCHDINIMTVVADGASSSCPEDNNLVISSEVAIALSVLRLGGNFLLKTLKMTDCVFLTITHAAEFFDNVEVIKPLASHPHSSERFYLFRNYNKYAPVDSIQLMMDGQPPVVNTPKIEHFFNLTDNKISELCLKALDPLSSCYRKSQVDNVKTFRTPIRRYLDLIYPISGLKGGGVVKKLKFSSFVGNIFNLLAKRTPVLNYASTRVSAPVIESLEMKPLVDDVKEEEKPLSIISERTENLSLSTLTEPPLPFEYLSDPDTSDIPSIRFNELIFSPPPSFPVSPPPSYSQVVSPPPSFADDDSYHSVDESKFDESEEEDVDQLSCDESEVLDFTVPEETPILSKIPSPNADEILPVYVAKTLQKKVVTFAKNAFPVLSPKTKLERLDLGVEAEMLNDHLEEEELREETEAEVLSDRKCPPRVLSHKTILRKKFFPLYSETCLTRSVKPTRKLVSFIPGDKGFTTSKDVFIQDSTYYVVVPSKDILEEIDRLFKQFAASGKSFSVDISPVSYFGMRKDEYFDLLSQLVIKYSADVELVVSDHLDLNGNTNLETVPTYIYETGKDVDSYARNSCREFLSYCFEAHRGQKGKYSSVYKDYANKAAKNSLLKFSTAEMTYLLNDPEKFSFLDHNRRLLCGSVDDPSKYKFCFNGTDFVPFTGLPPGVYLVGEYCAALFDHSYYTKLSTMKLSDITLPEKVVFVQAGPGTGKTTRIVRDASKSISSAQNFLILCSTKEGAEDVRERLSKFSGIESKKYVRTMGSFLLNSTTKFEKIFVDEAMMHHAGAIVYSAHISQCKELYLVGDAHQIPFISRVPRLTLRYQKCDKLSKSIESLTLSYRIPADVAFTISGTYDPPLKTTNPVIRSLEYTSLKGIYDTNFPLNPKAQYLVFTQPEKKQLLEKFKSISTMKKVSISTVHEYQGKQSEQIILIRLNNIKSHALFSAKEHVIVALSRHTKSFIYASVIDDYISTLVKRTISTSKQEIVKFQSLLGGYKDYYPSPDAGLLVENLTTSPVDYVIQYVSGNVFKSHISLPIVHCVSKDGALLKGFAADVRRDHRQYKNNSKPFHLSGLITSTYGVSTRRYLHMATKEKFFHKPTYNSLRSGINALKNYCVSNSITKLAMPRLAAGLDKMEWSEVSAILIRTFSFTGIKLYVFDSKDSLDIDMVNQIANIWDKNGFPDVRNLVPTERYIQSEIEKIEDFSAPAVSTDPNFLQLAHDSILPGTSFLPKETDQWQVHHNDLDSPFSNIVFRGDGQMYNIPKFDTLRPVISTAMPDLRPYTRDESFLAARKRNDDVPRFDRVIDDSRMAVDMWSLTKEVAFKPDLLKHFKSNPISTSIDDTLNWLKTQDVASKDLETDFSLLDQDLTDYSFSIKRNPKPNLTLDAGSIYSALQTIVYHPKHINAVFCPIFRELKSRILSSLNPGFFLFTDDDPTDFMDKVNSFMSDKNHEDYFPLEADISKYDKSQGELALYYECLWMLDLGVPEFFVILWFLMHRFTRLNDRSSKLSFFVMYQRKSGDASTFLGNSMFLLAVIVVLTPRGTIVLLLFAGDDSLLLTTFVIPDTSSTANYMFNLEIKYFYFSYYYFCSKFVLIVDGVWYFVPDPVKILVKLGRTDIRNYAHLEEYRISHVDLLKSYNLMCLNLAINEALKNRYPWVTMDMTCIMSSIYHFFSTTDNLKTLFTTLPGDILLLDPSTPKLD</sequence>
<keyword evidence="22" id="KW-0693">Viral RNA replication</keyword>
<keyword evidence="24" id="KW-0506">mRNA capping</keyword>
<evidence type="ECO:0000256" key="26">
    <source>
        <dbReference type="ARBA" id="ARBA00047984"/>
    </source>
</evidence>
<feature type="region of interest" description="Disordered" evidence="27">
    <location>
        <begin position="1204"/>
        <end position="1244"/>
    </location>
</feature>
<comment type="cofactor">
    <cofactor evidence="1">
        <name>Mg(2+)</name>
        <dbReference type="ChEBI" id="CHEBI:18420"/>
    </cofactor>
</comment>
<evidence type="ECO:0000259" key="31">
    <source>
        <dbReference type="PROSITE" id="PS51657"/>
    </source>
</evidence>
<evidence type="ECO:0000256" key="2">
    <source>
        <dbReference type="ARBA" id="ARBA00004147"/>
    </source>
</evidence>
<dbReference type="SUPFAM" id="SSF56672">
    <property type="entry name" value="DNA/RNA polymerases"/>
    <property type="match status" value="1"/>
</dbReference>
<evidence type="ECO:0000256" key="16">
    <source>
        <dbReference type="ARBA" id="ARBA00022807"/>
    </source>
</evidence>
<dbReference type="GO" id="GO:0039694">
    <property type="term" value="P:viral RNA genome replication"/>
    <property type="evidence" value="ECO:0007669"/>
    <property type="project" value="InterPro"/>
</dbReference>
<evidence type="ECO:0000256" key="4">
    <source>
        <dbReference type="ARBA" id="ARBA00004350"/>
    </source>
</evidence>
<dbReference type="Pfam" id="PF00978">
    <property type="entry name" value="RdRP_2"/>
    <property type="match status" value="1"/>
</dbReference>
<evidence type="ECO:0000256" key="15">
    <source>
        <dbReference type="ARBA" id="ARBA00022806"/>
    </source>
</evidence>
<evidence type="ECO:0000256" key="7">
    <source>
        <dbReference type="ARBA" id="ARBA00022562"/>
    </source>
</evidence>
<accession>A0A891H577</accession>
<keyword evidence="25 28" id="KW-0472">Membrane</keyword>
<dbReference type="InterPro" id="IPR002589">
    <property type="entry name" value="Macro_dom"/>
</dbReference>
<keyword evidence="19" id="KW-0832">Ubl conjugation</keyword>
<evidence type="ECO:0000256" key="18">
    <source>
        <dbReference type="ARBA" id="ARBA00022840"/>
    </source>
</evidence>